<gene>
    <name evidence="1" type="ORF">GCM10009808_05990</name>
</gene>
<dbReference type="EMBL" id="BAAAPL010000001">
    <property type="protein sequence ID" value="GAA1691790.1"/>
    <property type="molecule type" value="Genomic_DNA"/>
</dbReference>
<organism evidence="1 2">
    <name type="scientific">Microbacterium sediminicola</name>
    <dbReference type="NCBI Taxonomy" id="415210"/>
    <lineage>
        <taxon>Bacteria</taxon>
        <taxon>Bacillati</taxon>
        <taxon>Actinomycetota</taxon>
        <taxon>Actinomycetes</taxon>
        <taxon>Micrococcales</taxon>
        <taxon>Microbacteriaceae</taxon>
        <taxon>Microbacterium</taxon>
    </lineage>
</organism>
<keyword evidence="2" id="KW-1185">Reference proteome</keyword>
<accession>A0ABP4TQ12</accession>
<name>A0ABP4TQ12_9MICO</name>
<proteinExistence type="predicted"/>
<protein>
    <submittedName>
        <fullName evidence="1">Uncharacterized protein</fullName>
    </submittedName>
</protein>
<reference evidence="2" key="1">
    <citation type="journal article" date="2019" name="Int. J. Syst. Evol. Microbiol.">
        <title>The Global Catalogue of Microorganisms (GCM) 10K type strain sequencing project: providing services to taxonomists for standard genome sequencing and annotation.</title>
        <authorList>
            <consortium name="The Broad Institute Genomics Platform"/>
            <consortium name="The Broad Institute Genome Sequencing Center for Infectious Disease"/>
            <person name="Wu L."/>
            <person name="Ma J."/>
        </authorList>
    </citation>
    <scope>NUCLEOTIDE SEQUENCE [LARGE SCALE GENOMIC DNA]</scope>
    <source>
        <strain evidence="2">JCM 15577</strain>
    </source>
</reference>
<comment type="caution">
    <text evidence="1">The sequence shown here is derived from an EMBL/GenBank/DDBJ whole genome shotgun (WGS) entry which is preliminary data.</text>
</comment>
<evidence type="ECO:0000313" key="1">
    <source>
        <dbReference type="EMBL" id="GAA1691790.1"/>
    </source>
</evidence>
<sequence length="56" mass="5734">MRPVSVSESAATSSRTGMAAALRHGWGWESDIDALTVTNLPRRGSASSPLGGSTSC</sequence>
<dbReference type="Proteomes" id="UP001501690">
    <property type="component" value="Unassembled WGS sequence"/>
</dbReference>
<evidence type="ECO:0000313" key="2">
    <source>
        <dbReference type="Proteomes" id="UP001501690"/>
    </source>
</evidence>